<dbReference type="InterPro" id="IPR003509">
    <property type="entry name" value="UPF0102_YraN-like"/>
</dbReference>
<comment type="similarity">
    <text evidence="1 2">Belongs to the UPF0102 family.</text>
</comment>
<dbReference type="Pfam" id="PF02021">
    <property type="entry name" value="UPF0102"/>
    <property type="match status" value="1"/>
</dbReference>
<evidence type="ECO:0000256" key="1">
    <source>
        <dbReference type="ARBA" id="ARBA00006738"/>
    </source>
</evidence>
<name>A0A1F8DKV1_9BACT</name>
<dbReference type="HAMAP" id="MF_00048">
    <property type="entry name" value="UPF0102"/>
    <property type="match status" value="1"/>
</dbReference>
<dbReference type="EMBL" id="MGIO01000037">
    <property type="protein sequence ID" value="OGM89046.1"/>
    <property type="molecule type" value="Genomic_DNA"/>
</dbReference>
<dbReference type="InterPro" id="IPR011335">
    <property type="entry name" value="Restrct_endonuc-II-like"/>
</dbReference>
<gene>
    <name evidence="3" type="ORF">A3J77_02055</name>
</gene>
<proteinExistence type="inferred from homology"/>
<evidence type="ECO:0000256" key="2">
    <source>
        <dbReference type="HAMAP-Rule" id="MF_00048"/>
    </source>
</evidence>
<dbReference type="PANTHER" id="PTHR34039:SF1">
    <property type="entry name" value="UPF0102 PROTEIN YRAN"/>
    <property type="match status" value="1"/>
</dbReference>
<comment type="caution">
    <text evidence="3">The sequence shown here is derived from an EMBL/GenBank/DDBJ whole genome shotgun (WGS) entry which is preliminary data.</text>
</comment>
<protein>
    <recommendedName>
        <fullName evidence="2">UPF0102 protein A3J77_02055</fullName>
    </recommendedName>
</protein>
<organism evidence="3 4">
    <name type="scientific">Candidatus Wolfebacteria bacterium RBG_13_41_7</name>
    <dbReference type="NCBI Taxonomy" id="1802554"/>
    <lineage>
        <taxon>Bacteria</taxon>
        <taxon>Candidatus Wolfeibacteriota</taxon>
    </lineage>
</organism>
<evidence type="ECO:0000313" key="4">
    <source>
        <dbReference type="Proteomes" id="UP000182002"/>
    </source>
</evidence>
<dbReference type="InterPro" id="IPR011856">
    <property type="entry name" value="tRNA_endonuc-like_dom_sf"/>
</dbReference>
<reference evidence="3 4" key="1">
    <citation type="journal article" date="2016" name="Nat. Commun.">
        <title>Thousands of microbial genomes shed light on interconnected biogeochemical processes in an aquifer system.</title>
        <authorList>
            <person name="Anantharaman K."/>
            <person name="Brown C.T."/>
            <person name="Hug L.A."/>
            <person name="Sharon I."/>
            <person name="Castelle C.J."/>
            <person name="Probst A.J."/>
            <person name="Thomas B.C."/>
            <person name="Singh A."/>
            <person name="Wilkins M.J."/>
            <person name="Karaoz U."/>
            <person name="Brodie E.L."/>
            <person name="Williams K.H."/>
            <person name="Hubbard S.S."/>
            <person name="Banfield J.F."/>
        </authorList>
    </citation>
    <scope>NUCLEOTIDE SEQUENCE [LARGE SCALE GENOMIC DNA]</scope>
</reference>
<sequence>MNTKSQTGQLGEDIACEYLVDKKYKIIERNYRQKWGELDIIAKAPDKILVFVEVKTLRLFGAVQGEWDIKPEDNLTKSKLEKLKRTASLYAGHFQNLIDDKRGWRIDLIAITLNPLTNSRENCEIKHYENL</sequence>
<accession>A0A1F8DKV1</accession>
<dbReference type="CDD" id="cd20736">
    <property type="entry name" value="PoNe_Nuclease"/>
    <property type="match status" value="1"/>
</dbReference>
<dbReference type="GO" id="GO:0003676">
    <property type="term" value="F:nucleic acid binding"/>
    <property type="evidence" value="ECO:0007669"/>
    <property type="project" value="InterPro"/>
</dbReference>
<dbReference type="Proteomes" id="UP000182002">
    <property type="component" value="Unassembled WGS sequence"/>
</dbReference>
<dbReference type="AlphaFoldDB" id="A0A1F8DKV1"/>
<dbReference type="PANTHER" id="PTHR34039">
    <property type="entry name" value="UPF0102 PROTEIN YRAN"/>
    <property type="match status" value="1"/>
</dbReference>
<dbReference type="Gene3D" id="3.40.1350.10">
    <property type="match status" value="1"/>
</dbReference>
<evidence type="ECO:0000313" key="3">
    <source>
        <dbReference type="EMBL" id="OGM89046.1"/>
    </source>
</evidence>
<dbReference type="SUPFAM" id="SSF52980">
    <property type="entry name" value="Restriction endonuclease-like"/>
    <property type="match status" value="1"/>
</dbReference>